<dbReference type="Proteomes" id="UP000547510">
    <property type="component" value="Unassembled WGS sequence"/>
</dbReference>
<gene>
    <name evidence="2" type="ORF">FHS29_002351</name>
</gene>
<dbReference type="RefSeq" id="WP_184690581.1">
    <property type="nucleotide sequence ID" value="NZ_JACHJN010000003.1"/>
</dbReference>
<comment type="caution">
    <text evidence="2">The sequence shown here is derived from an EMBL/GenBank/DDBJ whole genome shotgun (WGS) entry which is preliminary data.</text>
</comment>
<proteinExistence type="predicted"/>
<evidence type="ECO:0000256" key="1">
    <source>
        <dbReference type="SAM" id="MobiDB-lite"/>
    </source>
</evidence>
<feature type="region of interest" description="Disordered" evidence="1">
    <location>
        <begin position="27"/>
        <end position="89"/>
    </location>
</feature>
<evidence type="ECO:0000313" key="3">
    <source>
        <dbReference type="Proteomes" id="UP000547510"/>
    </source>
</evidence>
<dbReference type="AlphaFoldDB" id="A0A841CFK0"/>
<name>A0A841CFK0_9PSEU</name>
<accession>A0A841CFK0</accession>
<organism evidence="2 3">
    <name type="scientific">Saccharothrix tamanrassetensis</name>
    <dbReference type="NCBI Taxonomy" id="1051531"/>
    <lineage>
        <taxon>Bacteria</taxon>
        <taxon>Bacillati</taxon>
        <taxon>Actinomycetota</taxon>
        <taxon>Actinomycetes</taxon>
        <taxon>Pseudonocardiales</taxon>
        <taxon>Pseudonocardiaceae</taxon>
        <taxon>Saccharothrix</taxon>
    </lineage>
</organism>
<feature type="compositionally biased region" description="Low complexity" evidence="1">
    <location>
        <begin position="29"/>
        <end position="51"/>
    </location>
</feature>
<dbReference type="EMBL" id="JACHJN010000003">
    <property type="protein sequence ID" value="MBB5955770.1"/>
    <property type="molecule type" value="Genomic_DNA"/>
</dbReference>
<sequence length="189" mass="19834">MAAVVAVGAASVFWPVEWQVTRAFSPRGAVPLPVPSTTTTTTVPSTAPQSAVQPEVQPFRTAGAGPPTTTSAPAVLPDPTSAAPQLPPQAPQPRIVIAVGEPTSSSNCERGKCFWIDARLTGFAPNTRYDVIAMGNERDFSEPCRSVTDANGADQCGDTRYDVPGAKVYVYVTTPQGKVFSNTITWPSG</sequence>
<protein>
    <submittedName>
        <fullName evidence="2">Uncharacterized protein</fullName>
    </submittedName>
</protein>
<keyword evidence="3" id="KW-1185">Reference proteome</keyword>
<evidence type="ECO:0000313" key="2">
    <source>
        <dbReference type="EMBL" id="MBB5955770.1"/>
    </source>
</evidence>
<reference evidence="2 3" key="1">
    <citation type="submission" date="2020-08" db="EMBL/GenBank/DDBJ databases">
        <title>Genomic Encyclopedia of Type Strains, Phase III (KMG-III): the genomes of soil and plant-associated and newly described type strains.</title>
        <authorList>
            <person name="Whitman W."/>
        </authorList>
    </citation>
    <scope>NUCLEOTIDE SEQUENCE [LARGE SCALE GENOMIC DNA]</scope>
    <source>
        <strain evidence="2 3">CECT 8640</strain>
    </source>
</reference>
<feature type="compositionally biased region" description="Low complexity" evidence="1">
    <location>
        <begin position="61"/>
        <end position="74"/>
    </location>
</feature>